<keyword evidence="1" id="KW-0505">Motor protein</keyword>
<sequence>MKSDSTSKKKRIPMQEVVQSDPLRFFRGAITSSRLLSATKEVNPLIPGMFRGSTATVFAYGATGSEKTYTMLGTNLLPRLMPLALSTILSKCQGTGRKTSKLMTGCCVILIQKSKTMSDPIKVDDSTIVVGCRKGRSNLSVMVATDDCQELLERLSVRMETKRKTSSVQEKSSTLMNPYFSEVDHGDKDRLEGVGLDDN</sequence>
<dbReference type="Pfam" id="PF00225">
    <property type="entry name" value="Kinesin"/>
    <property type="match status" value="1"/>
</dbReference>
<organism evidence="5 6">
    <name type="scientific">Populus deltoides</name>
    <name type="common">Eastern poplar</name>
    <name type="synonym">Eastern cottonwood</name>
    <dbReference type="NCBI Taxonomy" id="3696"/>
    <lineage>
        <taxon>Eukaryota</taxon>
        <taxon>Viridiplantae</taxon>
        <taxon>Streptophyta</taxon>
        <taxon>Embryophyta</taxon>
        <taxon>Tracheophyta</taxon>
        <taxon>Spermatophyta</taxon>
        <taxon>Magnoliopsida</taxon>
        <taxon>eudicotyledons</taxon>
        <taxon>Gunneridae</taxon>
        <taxon>Pentapetalae</taxon>
        <taxon>rosids</taxon>
        <taxon>fabids</taxon>
        <taxon>Malpighiales</taxon>
        <taxon>Salicaceae</taxon>
        <taxon>Saliceae</taxon>
        <taxon>Populus</taxon>
    </lineage>
</organism>
<reference evidence="5" key="1">
    <citation type="journal article" date="2021" name="J. Hered.">
        <title>Genome Assembly of Salicaceae Populus deltoides (Eastern Cottonwood) I-69 Based on Nanopore Sequencing and Hi-C Technologies.</title>
        <authorList>
            <person name="Bai S."/>
            <person name="Wu H."/>
            <person name="Zhang J."/>
            <person name="Pan Z."/>
            <person name="Zhao W."/>
            <person name="Li Z."/>
            <person name="Tong C."/>
        </authorList>
    </citation>
    <scope>NUCLEOTIDE SEQUENCE</scope>
    <source>
        <tissue evidence="5">Leaf</tissue>
    </source>
</reference>
<feature type="domain" description="Kinesin motor" evidence="4">
    <location>
        <begin position="1"/>
        <end position="199"/>
    </location>
</feature>
<dbReference type="Proteomes" id="UP000807159">
    <property type="component" value="Chromosome 3"/>
</dbReference>
<feature type="compositionally biased region" description="Polar residues" evidence="3">
    <location>
        <begin position="166"/>
        <end position="176"/>
    </location>
</feature>
<protein>
    <recommendedName>
        <fullName evidence="4">Kinesin motor domain-containing protein</fullName>
    </recommendedName>
</protein>
<dbReference type="GO" id="GO:0003777">
    <property type="term" value="F:microtubule motor activity"/>
    <property type="evidence" value="ECO:0007669"/>
    <property type="project" value="InterPro"/>
</dbReference>
<dbReference type="InterPro" id="IPR027640">
    <property type="entry name" value="Kinesin-like_fam"/>
</dbReference>
<comment type="similarity">
    <text evidence="2">Belongs to the TRAFAC class myosin-kinesin ATPase superfamily. Kinesin family.</text>
</comment>
<evidence type="ECO:0000313" key="6">
    <source>
        <dbReference type="Proteomes" id="UP000807159"/>
    </source>
</evidence>
<dbReference type="GO" id="GO:0051231">
    <property type="term" value="P:spindle elongation"/>
    <property type="evidence" value="ECO:0007669"/>
    <property type="project" value="TreeGrafter"/>
</dbReference>
<dbReference type="GO" id="GO:0007018">
    <property type="term" value="P:microtubule-based movement"/>
    <property type="evidence" value="ECO:0007669"/>
    <property type="project" value="InterPro"/>
</dbReference>
<gene>
    <name evidence="5" type="ORF">H0E87_005946</name>
</gene>
<name>A0A8T2Z4H4_POPDE</name>
<comment type="caution">
    <text evidence="2">Lacks conserved residue(s) required for the propagation of feature annotation.</text>
</comment>
<dbReference type="InterPro" id="IPR027417">
    <property type="entry name" value="P-loop_NTPase"/>
</dbReference>
<dbReference type="GO" id="GO:0007052">
    <property type="term" value="P:mitotic spindle organization"/>
    <property type="evidence" value="ECO:0007669"/>
    <property type="project" value="TreeGrafter"/>
</dbReference>
<dbReference type="GO" id="GO:0005524">
    <property type="term" value="F:ATP binding"/>
    <property type="evidence" value="ECO:0007669"/>
    <property type="project" value="InterPro"/>
</dbReference>
<evidence type="ECO:0000256" key="1">
    <source>
        <dbReference type="ARBA" id="ARBA00023175"/>
    </source>
</evidence>
<dbReference type="Gene3D" id="3.40.850.10">
    <property type="entry name" value="Kinesin motor domain"/>
    <property type="match status" value="1"/>
</dbReference>
<dbReference type="InterPro" id="IPR036961">
    <property type="entry name" value="Kinesin_motor_dom_sf"/>
</dbReference>
<feature type="compositionally biased region" description="Basic and acidic residues" evidence="3">
    <location>
        <begin position="182"/>
        <end position="192"/>
    </location>
</feature>
<dbReference type="AlphaFoldDB" id="A0A8T2Z4H4"/>
<dbReference type="PROSITE" id="PS50067">
    <property type="entry name" value="KINESIN_MOTOR_2"/>
    <property type="match status" value="1"/>
</dbReference>
<evidence type="ECO:0000313" key="5">
    <source>
        <dbReference type="EMBL" id="KAH8512484.1"/>
    </source>
</evidence>
<dbReference type="PANTHER" id="PTHR47969">
    <property type="entry name" value="CHROMOSOME-ASSOCIATED KINESIN KIF4A-RELATED"/>
    <property type="match status" value="1"/>
</dbReference>
<dbReference type="InterPro" id="IPR001752">
    <property type="entry name" value="Kinesin_motor_dom"/>
</dbReference>
<evidence type="ECO:0000259" key="4">
    <source>
        <dbReference type="PROSITE" id="PS50067"/>
    </source>
</evidence>
<comment type="caution">
    <text evidence="5">The sequence shown here is derived from an EMBL/GenBank/DDBJ whole genome shotgun (WGS) entry which is preliminary data.</text>
</comment>
<dbReference type="EMBL" id="JACEGQ020000003">
    <property type="protein sequence ID" value="KAH8512484.1"/>
    <property type="molecule type" value="Genomic_DNA"/>
</dbReference>
<dbReference type="GO" id="GO:0005875">
    <property type="term" value="C:microtubule associated complex"/>
    <property type="evidence" value="ECO:0007669"/>
    <property type="project" value="TreeGrafter"/>
</dbReference>
<proteinExistence type="inferred from homology"/>
<keyword evidence="6" id="KW-1185">Reference proteome</keyword>
<evidence type="ECO:0000256" key="3">
    <source>
        <dbReference type="SAM" id="MobiDB-lite"/>
    </source>
</evidence>
<accession>A0A8T2Z4H4</accession>
<feature type="region of interest" description="Disordered" evidence="3">
    <location>
        <begin position="160"/>
        <end position="199"/>
    </location>
</feature>
<dbReference type="SUPFAM" id="SSF52540">
    <property type="entry name" value="P-loop containing nucleoside triphosphate hydrolases"/>
    <property type="match status" value="1"/>
</dbReference>
<dbReference type="GO" id="GO:0008017">
    <property type="term" value="F:microtubule binding"/>
    <property type="evidence" value="ECO:0007669"/>
    <property type="project" value="InterPro"/>
</dbReference>
<dbReference type="PANTHER" id="PTHR47969:SF9">
    <property type="entry name" value="KINESIN-LIKE PROTEIN"/>
    <property type="match status" value="1"/>
</dbReference>
<evidence type="ECO:0000256" key="2">
    <source>
        <dbReference type="PROSITE-ProRule" id="PRU00283"/>
    </source>
</evidence>